<reference evidence="2 3" key="1">
    <citation type="submission" date="2020-09" db="EMBL/GenBank/DDBJ databases">
        <title>Genome sequencing and assembly of Pontibacter sp.</title>
        <authorList>
            <person name="Chhetri G."/>
        </authorList>
    </citation>
    <scope>NUCLEOTIDE SEQUENCE [LARGE SCALE GENOMIC DNA]</scope>
    <source>
        <strain evidence="2 3">JH31</strain>
    </source>
</reference>
<evidence type="ECO:0000313" key="3">
    <source>
        <dbReference type="Proteomes" id="UP000625551"/>
    </source>
</evidence>
<comment type="caution">
    <text evidence="2">The sequence shown here is derived from an EMBL/GenBank/DDBJ whole genome shotgun (WGS) entry which is preliminary data.</text>
</comment>
<evidence type="ECO:0000313" key="2">
    <source>
        <dbReference type="EMBL" id="MBD1398765.1"/>
    </source>
</evidence>
<gene>
    <name evidence="2" type="ORF">H9Q13_16445</name>
</gene>
<dbReference type="RefSeq" id="WP_191184886.1">
    <property type="nucleotide sequence ID" value="NZ_JACXAJ010000010.1"/>
</dbReference>
<name>A0ABR7XKF4_9BACT</name>
<protein>
    <submittedName>
        <fullName evidence="2">Uncharacterized protein</fullName>
    </submittedName>
</protein>
<organism evidence="2 3">
    <name type="scientific">Pontibacter aquaedesilientis</name>
    <dbReference type="NCBI Taxonomy" id="2766980"/>
    <lineage>
        <taxon>Bacteria</taxon>
        <taxon>Pseudomonadati</taxon>
        <taxon>Bacteroidota</taxon>
        <taxon>Cytophagia</taxon>
        <taxon>Cytophagales</taxon>
        <taxon>Hymenobacteraceae</taxon>
        <taxon>Pontibacter</taxon>
    </lineage>
</organism>
<accession>A0ABR7XKF4</accession>
<evidence type="ECO:0000256" key="1">
    <source>
        <dbReference type="SAM" id="MobiDB-lite"/>
    </source>
</evidence>
<proteinExistence type="predicted"/>
<dbReference type="Proteomes" id="UP000625551">
    <property type="component" value="Unassembled WGS sequence"/>
</dbReference>
<keyword evidence="3" id="KW-1185">Reference proteome</keyword>
<sequence length="122" mass="13800">MGFYDKLFGKPQTQQEKSSKNNEPEHAVIVRFDYGIERLEPLHSLEDKLEEVIGEKGVGEYDGHEIAVDYSDGFLYMYGPNAEILFKTVKPVLAETEFMKGAKATLRFGPPEDGVKEVEVEI</sequence>
<dbReference type="EMBL" id="JACXAJ010000010">
    <property type="protein sequence ID" value="MBD1398765.1"/>
    <property type="molecule type" value="Genomic_DNA"/>
</dbReference>
<feature type="region of interest" description="Disordered" evidence="1">
    <location>
        <begin position="1"/>
        <end position="24"/>
    </location>
</feature>